<evidence type="ECO:0000256" key="1">
    <source>
        <dbReference type="SAM" id="MobiDB-lite"/>
    </source>
</evidence>
<dbReference type="RefSeq" id="WP_206063065.1">
    <property type="nucleotide sequence ID" value="NZ_CP049866.1"/>
</dbReference>
<accession>A0A6G7YBB8</accession>
<gene>
    <name evidence="2" type="ORF">G7071_12530</name>
</gene>
<sequence>MRDQFDVDLEDTDLLGEVELTTALMIAATESVERLSCAEIDDLLGVTAKGDDDGGLADGRAGGVRTAQQSLERVDEVGERTADSRAGVAT</sequence>
<name>A0A6G7YBB8_9ACTN</name>
<proteinExistence type="predicted"/>
<reference evidence="2 3" key="1">
    <citation type="submission" date="2020-03" db="EMBL/GenBank/DDBJ databases">
        <title>Nocardioides sp. nov., isolated from fish.</title>
        <authorList>
            <person name="Hyun D.-W."/>
            <person name="Bae J.-W."/>
        </authorList>
    </citation>
    <scope>NUCLEOTIDE SEQUENCE [LARGE SCALE GENOMIC DNA]</scope>
    <source>
        <strain evidence="2 3">HDW12A</strain>
    </source>
</reference>
<feature type="compositionally biased region" description="Basic and acidic residues" evidence="1">
    <location>
        <begin position="72"/>
        <end position="83"/>
    </location>
</feature>
<evidence type="ECO:0000313" key="3">
    <source>
        <dbReference type="Proteomes" id="UP000502035"/>
    </source>
</evidence>
<dbReference type="EMBL" id="CP049866">
    <property type="protein sequence ID" value="QIK74060.1"/>
    <property type="molecule type" value="Genomic_DNA"/>
</dbReference>
<dbReference type="AlphaFoldDB" id="A0A6G7YBB8"/>
<dbReference type="Proteomes" id="UP000502035">
    <property type="component" value="Chromosome"/>
</dbReference>
<dbReference type="KEGG" id="npi:G7071_12530"/>
<keyword evidence="3" id="KW-1185">Reference proteome</keyword>
<protein>
    <submittedName>
        <fullName evidence="2">Uncharacterized protein</fullName>
    </submittedName>
</protein>
<organism evidence="2 3">
    <name type="scientific">Nocardioides piscis</name>
    <dbReference type="NCBI Taxonomy" id="2714938"/>
    <lineage>
        <taxon>Bacteria</taxon>
        <taxon>Bacillati</taxon>
        <taxon>Actinomycetota</taxon>
        <taxon>Actinomycetes</taxon>
        <taxon>Propionibacteriales</taxon>
        <taxon>Nocardioidaceae</taxon>
        <taxon>Nocardioides</taxon>
    </lineage>
</organism>
<feature type="region of interest" description="Disordered" evidence="1">
    <location>
        <begin position="51"/>
        <end position="90"/>
    </location>
</feature>
<evidence type="ECO:0000313" key="2">
    <source>
        <dbReference type="EMBL" id="QIK74060.1"/>
    </source>
</evidence>